<dbReference type="EMBL" id="MHWW01000002">
    <property type="protein sequence ID" value="OHB16446.1"/>
    <property type="molecule type" value="Genomic_DNA"/>
</dbReference>
<reference evidence="1 2" key="1">
    <citation type="journal article" date="2016" name="Nat. Commun.">
        <title>Thousands of microbial genomes shed light on interconnected biogeochemical processes in an aquifer system.</title>
        <authorList>
            <person name="Anantharaman K."/>
            <person name="Brown C.T."/>
            <person name="Hug L.A."/>
            <person name="Sharon I."/>
            <person name="Castelle C.J."/>
            <person name="Probst A.J."/>
            <person name="Thomas B.C."/>
            <person name="Singh A."/>
            <person name="Wilkins M.J."/>
            <person name="Karaoz U."/>
            <person name="Brodie E.L."/>
            <person name="Williams K.H."/>
            <person name="Hubbard S.S."/>
            <person name="Banfield J.F."/>
        </authorList>
    </citation>
    <scope>NUCLEOTIDE SEQUENCE [LARGE SCALE GENOMIC DNA]</scope>
</reference>
<protein>
    <submittedName>
        <fullName evidence="1">Uncharacterized protein</fullName>
    </submittedName>
</protein>
<accession>A0A1G2V479</accession>
<comment type="caution">
    <text evidence="1">The sequence shown here is derived from an EMBL/GenBank/DDBJ whole genome shotgun (WGS) entry which is preliminary data.</text>
</comment>
<dbReference type="Proteomes" id="UP000177697">
    <property type="component" value="Unassembled WGS sequence"/>
</dbReference>
<evidence type="ECO:0000313" key="2">
    <source>
        <dbReference type="Proteomes" id="UP000177697"/>
    </source>
</evidence>
<evidence type="ECO:0000313" key="1">
    <source>
        <dbReference type="EMBL" id="OHB16446.1"/>
    </source>
</evidence>
<organism evidence="1 2">
    <name type="scientific">Candidatus Zambryskibacteria bacterium RIFOXYC1_FULL_39_10</name>
    <dbReference type="NCBI Taxonomy" id="1802779"/>
    <lineage>
        <taxon>Bacteria</taxon>
        <taxon>Candidatus Zambryskiibacteriota</taxon>
    </lineage>
</organism>
<gene>
    <name evidence="1" type="ORF">A2431_01990</name>
</gene>
<name>A0A1G2V479_9BACT</name>
<proteinExistence type="predicted"/>
<sequence length="129" mass="14403">MISQPKRLILKTGGTFMVQSFKVRSGPGKFDLLCMGLGGRRTLNFTLIGEDGKEGVAQIDTEGLMRKFYGGRESGEYWLLTGTLQWMHPSLGWPKGLFTVQGKYATGCRFDDGFRGQLELEPREAMGFI</sequence>
<dbReference type="AlphaFoldDB" id="A0A1G2V479"/>